<reference evidence="1" key="1">
    <citation type="journal article" date="2014" name="Front. Microbiol.">
        <title>High frequency of phylogenetically diverse reductive dehalogenase-homologous genes in deep subseafloor sedimentary metagenomes.</title>
        <authorList>
            <person name="Kawai M."/>
            <person name="Futagami T."/>
            <person name="Toyoda A."/>
            <person name="Takaki Y."/>
            <person name="Nishi S."/>
            <person name="Hori S."/>
            <person name="Arai W."/>
            <person name="Tsubouchi T."/>
            <person name="Morono Y."/>
            <person name="Uchiyama I."/>
            <person name="Ito T."/>
            <person name="Fujiyama A."/>
            <person name="Inagaki F."/>
            <person name="Takami H."/>
        </authorList>
    </citation>
    <scope>NUCLEOTIDE SEQUENCE</scope>
    <source>
        <strain evidence="1">Expedition CK06-06</strain>
    </source>
</reference>
<name>X0ZEQ0_9ZZZZ</name>
<accession>X0ZEQ0</accession>
<evidence type="ECO:0000313" key="1">
    <source>
        <dbReference type="EMBL" id="GAG58803.1"/>
    </source>
</evidence>
<proteinExistence type="predicted"/>
<organism evidence="1">
    <name type="scientific">marine sediment metagenome</name>
    <dbReference type="NCBI Taxonomy" id="412755"/>
    <lineage>
        <taxon>unclassified sequences</taxon>
        <taxon>metagenomes</taxon>
        <taxon>ecological metagenomes</taxon>
    </lineage>
</organism>
<gene>
    <name evidence="1" type="ORF">S01H4_11905</name>
</gene>
<dbReference type="AlphaFoldDB" id="X0ZEQ0"/>
<comment type="caution">
    <text evidence="1">The sequence shown here is derived from an EMBL/GenBank/DDBJ whole genome shotgun (WGS) entry which is preliminary data.</text>
</comment>
<protein>
    <submittedName>
        <fullName evidence="1">Uncharacterized protein</fullName>
    </submittedName>
</protein>
<sequence>MTATYDITTDVGKVRLTTSDKDLTDVIFTDEEIEVFLDAQSNNIYLASADLMEAWANSYAASAASEKIGDYAYTQKIVENMRNQAKQLRERAITEPSGAAAEMAHT</sequence>
<dbReference type="EMBL" id="BART01004932">
    <property type="protein sequence ID" value="GAG58803.1"/>
    <property type="molecule type" value="Genomic_DNA"/>
</dbReference>
<feature type="non-terminal residue" evidence="1">
    <location>
        <position position="106"/>
    </location>
</feature>